<organism evidence="2 3">
    <name type="scientific">Patiriisocius marinus</name>
    <dbReference type="NCBI Taxonomy" id="1397112"/>
    <lineage>
        <taxon>Bacteria</taxon>
        <taxon>Pseudomonadati</taxon>
        <taxon>Bacteroidota</taxon>
        <taxon>Flavobacteriia</taxon>
        <taxon>Flavobacteriales</taxon>
        <taxon>Flavobacteriaceae</taxon>
        <taxon>Patiriisocius</taxon>
    </lineage>
</organism>
<dbReference type="RefSeq" id="WP_151674176.1">
    <property type="nucleotide sequence ID" value="NZ_BKCG01000004.1"/>
</dbReference>
<reference evidence="2 3" key="1">
    <citation type="submission" date="2019-08" db="EMBL/GenBank/DDBJ databases">
        <title>Draft genome sequence of Ulvibacter marinus type strain NBRC 109484.</title>
        <authorList>
            <person name="Kawano K."/>
            <person name="Ushijima N."/>
            <person name="Kihara M."/>
            <person name="Itoh H."/>
        </authorList>
    </citation>
    <scope>NUCLEOTIDE SEQUENCE [LARGE SCALE GENOMIC DNA]</scope>
    <source>
        <strain evidence="2 3">NBRC 109484</strain>
    </source>
</reference>
<keyword evidence="1" id="KW-0732">Signal</keyword>
<comment type="caution">
    <text evidence="2">The sequence shown here is derived from an EMBL/GenBank/DDBJ whole genome shotgun (WGS) entry which is preliminary data.</text>
</comment>
<evidence type="ECO:0000313" key="3">
    <source>
        <dbReference type="Proteomes" id="UP000326509"/>
    </source>
</evidence>
<proteinExistence type="predicted"/>
<name>A0A5J4J152_9FLAO</name>
<feature type="chain" id="PRO_5023929701" evidence="1">
    <location>
        <begin position="19"/>
        <end position="118"/>
    </location>
</feature>
<gene>
    <name evidence="2" type="ORF">ULMA_18280</name>
</gene>
<evidence type="ECO:0000256" key="1">
    <source>
        <dbReference type="SAM" id="SignalP"/>
    </source>
</evidence>
<evidence type="ECO:0000313" key="2">
    <source>
        <dbReference type="EMBL" id="GER59720.1"/>
    </source>
</evidence>
<sequence length="118" mass="13253">MKVFLLFSYLLLPITAFAQSNNSIVVKNNPFYQLPALQTQNIASFKTFTLKNIQTFSIYNEVTGFNDTFNSTKSSYYYSAPTYIHANTYRGVKVDSFNPHGAHDLGNAVVSGVFSLLF</sequence>
<dbReference type="OrthoDB" id="1377450at2"/>
<dbReference type="Proteomes" id="UP000326509">
    <property type="component" value="Unassembled WGS sequence"/>
</dbReference>
<protein>
    <submittedName>
        <fullName evidence="2">Uncharacterized protein</fullName>
    </submittedName>
</protein>
<keyword evidence="3" id="KW-1185">Reference proteome</keyword>
<dbReference type="EMBL" id="BKCG01000004">
    <property type="protein sequence ID" value="GER59720.1"/>
    <property type="molecule type" value="Genomic_DNA"/>
</dbReference>
<dbReference type="AlphaFoldDB" id="A0A5J4J152"/>
<feature type="signal peptide" evidence="1">
    <location>
        <begin position="1"/>
        <end position="18"/>
    </location>
</feature>
<accession>A0A5J4J152</accession>